<dbReference type="AlphaFoldDB" id="A0A0K1PDC9"/>
<evidence type="ECO:0000313" key="3">
    <source>
        <dbReference type="EMBL" id="AKU91507.1"/>
    </source>
</evidence>
<keyword evidence="4" id="KW-1185">Reference proteome</keyword>
<dbReference type="InterPro" id="IPR024467">
    <property type="entry name" value="Xre/MbcA/ParS-like_toxin-bd"/>
</dbReference>
<dbReference type="PATRIC" id="fig|1391653.3.peg.1983"/>
<feature type="domain" description="Antitoxin Xre/MbcA/ParS-like toxin-binding" evidence="1">
    <location>
        <begin position="74"/>
        <end position="123"/>
    </location>
</feature>
<proteinExistence type="predicted"/>
<organism evidence="3 4">
    <name type="scientific">Vulgatibacter incomptus</name>
    <dbReference type="NCBI Taxonomy" id="1391653"/>
    <lineage>
        <taxon>Bacteria</taxon>
        <taxon>Pseudomonadati</taxon>
        <taxon>Myxococcota</taxon>
        <taxon>Myxococcia</taxon>
        <taxon>Myxococcales</taxon>
        <taxon>Cystobacterineae</taxon>
        <taxon>Vulgatibacteraceae</taxon>
        <taxon>Vulgatibacter</taxon>
    </lineage>
</organism>
<accession>A0A0K1PDC9</accession>
<evidence type="ECO:0000259" key="2">
    <source>
        <dbReference type="Pfam" id="PF20432"/>
    </source>
</evidence>
<dbReference type="Proteomes" id="UP000055590">
    <property type="component" value="Chromosome"/>
</dbReference>
<reference evidence="3 4" key="1">
    <citation type="submission" date="2015-08" db="EMBL/GenBank/DDBJ databases">
        <authorList>
            <person name="Babu N.S."/>
            <person name="Beckwith C.J."/>
            <person name="Beseler K.G."/>
            <person name="Brison A."/>
            <person name="Carone J.V."/>
            <person name="Caskin T.P."/>
            <person name="Diamond M."/>
            <person name="Durham M.E."/>
            <person name="Foxe J.M."/>
            <person name="Go M."/>
            <person name="Henderson B.A."/>
            <person name="Jones I.B."/>
            <person name="McGettigan J.A."/>
            <person name="Micheletti S.J."/>
            <person name="Nasrallah M.E."/>
            <person name="Ortiz D."/>
            <person name="Piller C.R."/>
            <person name="Privatt S.R."/>
            <person name="Schneider S.L."/>
            <person name="Sharp S."/>
            <person name="Smith T.C."/>
            <person name="Stanton J.D."/>
            <person name="Ullery H.E."/>
            <person name="Wilson R.J."/>
            <person name="Serrano M.G."/>
            <person name="Buck G."/>
            <person name="Lee V."/>
            <person name="Wang Y."/>
            <person name="Carvalho R."/>
            <person name="Voegtly L."/>
            <person name="Shi R."/>
            <person name="Duckworth R."/>
            <person name="Johnson A."/>
            <person name="Loviza R."/>
            <person name="Walstead R."/>
            <person name="Shah Z."/>
            <person name="Kiflezghi M."/>
            <person name="Wade K."/>
            <person name="Ball S.L."/>
            <person name="Bradley K.W."/>
            <person name="Asai D.J."/>
            <person name="Bowman C.A."/>
            <person name="Russell D.A."/>
            <person name="Pope W.H."/>
            <person name="Jacobs-Sera D."/>
            <person name="Hendrix R.W."/>
            <person name="Hatfull G.F."/>
        </authorList>
    </citation>
    <scope>NUCLEOTIDE SEQUENCE [LARGE SCALE GENOMIC DNA]</scope>
    <source>
        <strain evidence="3 4">DSM 27710</strain>
    </source>
</reference>
<sequence>MTENPQRDAASEASVLTQAVLRAAAIFGLSQKELAAIVGLSPATLSRVASGTSQLRVESKEGELGILFVRIFRSLDALVGGAKDACRAWLMAYNHHLHGVPLELMQSVRGIVDVAEYLDAIRGRA</sequence>
<dbReference type="InterPro" id="IPR046847">
    <property type="entry name" value="Xre-like_HTH"/>
</dbReference>
<dbReference type="Pfam" id="PF09722">
    <property type="entry name" value="Xre_MbcA_ParS_C"/>
    <property type="match status" value="1"/>
</dbReference>
<dbReference type="InterPro" id="IPR010982">
    <property type="entry name" value="Lambda_DNA-bd_dom_sf"/>
</dbReference>
<evidence type="ECO:0000259" key="1">
    <source>
        <dbReference type="Pfam" id="PF09722"/>
    </source>
</evidence>
<name>A0A0K1PDC9_9BACT</name>
<feature type="domain" description="Antitoxin Xre-like helix-turn-helix" evidence="2">
    <location>
        <begin position="7"/>
        <end position="70"/>
    </location>
</feature>
<dbReference type="EMBL" id="CP012332">
    <property type="protein sequence ID" value="AKU91507.1"/>
    <property type="molecule type" value="Genomic_DNA"/>
</dbReference>
<dbReference type="STRING" id="1391653.AKJ08_1894"/>
<protein>
    <submittedName>
        <fullName evidence="3">Uncharacterized protein</fullName>
    </submittedName>
</protein>
<gene>
    <name evidence="3" type="ORF">AKJ08_1894</name>
</gene>
<evidence type="ECO:0000313" key="4">
    <source>
        <dbReference type="Proteomes" id="UP000055590"/>
    </source>
</evidence>
<dbReference type="InterPro" id="IPR001387">
    <property type="entry name" value="Cro/C1-type_HTH"/>
</dbReference>
<dbReference type="KEGG" id="vin:AKJ08_1894"/>
<dbReference type="GO" id="GO:0003677">
    <property type="term" value="F:DNA binding"/>
    <property type="evidence" value="ECO:0007669"/>
    <property type="project" value="InterPro"/>
</dbReference>
<dbReference type="RefSeq" id="WP_050725806.1">
    <property type="nucleotide sequence ID" value="NZ_CP012332.1"/>
</dbReference>
<dbReference type="SUPFAM" id="SSF47413">
    <property type="entry name" value="lambda repressor-like DNA-binding domains"/>
    <property type="match status" value="1"/>
</dbReference>
<dbReference type="CDD" id="cd00093">
    <property type="entry name" value="HTH_XRE"/>
    <property type="match status" value="1"/>
</dbReference>
<dbReference type="OrthoDB" id="565125at2"/>
<dbReference type="Pfam" id="PF20432">
    <property type="entry name" value="Xre-like-HTH"/>
    <property type="match status" value="1"/>
</dbReference>